<protein>
    <submittedName>
        <fullName evidence="1">Uncharacterized protein</fullName>
    </submittedName>
</protein>
<sequence length="127" mass="14226">GQNIQGLTTSTVTCYHPPWAAHTVRRRQACHARMDLGQHKWSGWHAIIALGQHTRLDEVRRGMPSLSLTTHMVGLLWPCHAIIAFEHPKRMNNVESLMPSLPLCSTPGRITSGMACHDHPWIAHMIG</sequence>
<reference evidence="1" key="1">
    <citation type="submission" date="2019-05" db="EMBL/GenBank/DDBJ databases">
        <title>The de novo reference genome and transcriptome assemblies of the wild tomato species Solanum chilense.</title>
        <authorList>
            <person name="Stam R."/>
            <person name="Nosenko T."/>
            <person name="Hoerger A.C."/>
            <person name="Stephan W."/>
            <person name="Seidel M.A."/>
            <person name="Kuhn J.M.M."/>
            <person name="Haberer G."/>
            <person name="Tellier A."/>
        </authorList>
    </citation>
    <scope>NUCLEOTIDE SEQUENCE</scope>
    <source>
        <tissue evidence="1">Mature leaves</tissue>
    </source>
</reference>
<name>A0A6N2AQ03_SOLCI</name>
<comment type="caution">
    <text evidence="1">The sequence shown here is derived from an EMBL/GenBank/DDBJ whole genome shotgun (WGS) entry which is preliminary data.</text>
</comment>
<proteinExistence type="predicted"/>
<feature type="non-terminal residue" evidence="1">
    <location>
        <position position="127"/>
    </location>
</feature>
<dbReference type="EMBL" id="RXGB01012692">
    <property type="protein sequence ID" value="TMW83261.1"/>
    <property type="molecule type" value="Genomic_DNA"/>
</dbReference>
<accession>A0A6N2AQ03</accession>
<gene>
    <name evidence="1" type="ORF">EJD97_002309</name>
</gene>
<organism evidence="1">
    <name type="scientific">Solanum chilense</name>
    <name type="common">Tomato</name>
    <name type="synonym">Lycopersicon chilense</name>
    <dbReference type="NCBI Taxonomy" id="4083"/>
    <lineage>
        <taxon>Eukaryota</taxon>
        <taxon>Viridiplantae</taxon>
        <taxon>Streptophyta</taxon>
        <taxon>Embryophyta</taxon>
        <taxon>Tracheophyta</taxon>
        <taxon>Spermatophyta</taxon>
        <taxon>Magnoliopsida</taxon>
        <taxon>eudicotyledons</taxon>
        <taxon>Gunneridae</taxon>
        <taxon>Pentapetalae</taxon>
        <taxon>asterids</taxon>
        <taxon>lamiids</taxon>
        <taxon>Solanales</taxon>
        <taxon>Solanaceae</taxon>
        <taxon>Solanoideae</taxon>
        <taxon>Solaneae</taxon>
        <taxon>Solanum</taxon>
        <taxon>Solanum subgen. Lycopersicon</taxon>
    </lineage>
</organism>
<feature type="non-terminal residue" evidence="1">
    <location>
        <position position="1"/>
    </location>
</feature>
<dbReference type="PANTHER" id="PTHR33187:SF11">
    <property type="entry name" value="AMINOTRANSFERASE-LIKE PLANT MOBILE DOMAIN-CONTAINING PROTEIN"/>
    <property type="match status" value="1"/>
</dbReference>
<dbReference type="AlphaFoldDB" id="A0A6N2AQ03"/>
<dbReference type="PANTHER" id="PTHR33187">
    <property type="entry name" value="WU:FI09B08"/>
    <property type="match status" value="1"/>
</dbReference>
<evidence type="ECO:0000313" key="1">
    <source>
        <dbReference type="EMBL" id="TMW83261.1"/>
    </source>
</evidence>